<reference evidence="3" key="1">
    <citation type="submission" date="2019-03" db="EMBL/GenBank/DDBJ databases">
        <title>Long read genome sequence of the mycoparasitic Pythium oligandrum ATCC 38472 isolated from sugarbeet rhizosphere.</title>
        <authorList>
            <person name="Gaulin E."/>
        </authorList>
    </citation>
    <scope>NUCLEOTIDE SEQUENCE</scope>
    <source>
        <strain evidence="3">ATCC 38472_TT</strain>
    </source>
</reference>
<evidence type="ECO:0000256" key="2">
    <source>
        <dbReference type="SAM" id="SignalP"/>
    </source>
</evidence>
<name>A0A8K1CQI9_PYTOL</name>
<feature type="compositionally biased region" description="Basic residues" evidence="1">
    <location>
        <begin position="45"/>
        <end position="66"/>
    </location>
</feature>
<dbReference type="Proteomes" id="UP000794436">
    <property type="component" value="Unassembled WGS sequence"/>
</dbReference>
<keyword evidence="2" id="KW-0732">Signal</keyword>
<evidence type="ECO:0008006" key="5">
    <source>
        <dbReference type="Google" id="ProtNLM"/>
    </source>
</evidence>
<protein>
    <recommendedName>
        <fullName evidence="5">Neutral zinc metallopeptidase</fullName>
    </recommendedName>
</protein>
<dbReference type="AlphaFoldDB" id="A0A8K1CQI9"/>
<gene>
    <name evidence="3" type="ORF">Poli38472_011938</name>
</gene>
<comment type="caution">
    <text evidence="3">The sequence shown here is derived from an EMBL/GenBank/DDBJ whole genome shotgun (WGS) entry which is preliminary data.</text>
</comment>
<feature type="signal peptide" evidence="2">
    <location>
        <begin position="1"/>
        <end position="23"/>
    </location>
</feature>
<feature type="region of interest" description="Disordered" evidence="1">
    <location>
        <begin position="25"/>
        <end position="104"/>
    </location>
</feature>
<accession>A0A8K1CQI9</accession>
<evidence type="ECO:0000256" key="1">
    <source>
        <dbReference type="SAM" id="MobiDB-lite"/>
    </source>
</evidence>
<keyword evidence="4" id="KW-1185">Reference proteome</keyword>
<dbReference type="EMBL" id="SPLM01000006">
    <property type="protein sequence ID" value="TMW66822.1"/>
    <property type="molecule type" value="Genomic_DNA"/>
</dbReference>
<dbReference type="PANTHER" id="PTHR35606:SF4">
    <property type="entry name" value="CELLULOSE-BINDING FAMILY II PROTEIN"/>
    <property type="match status" value="1"/>
</dbReference>
<feature type="chain" id="PRO_5035449647" description="Neutral zinc metallopeptidase" evidence="2">
    <location>
        <begin position="24"/>
        <end position="392"/>
    </location>
</feature>
<organism evidence="3 4">
    <name type="scientific">Pythium oligandrum</name>
    <name type="common">Mycoparasitic fungus</name>
    <dbReference type="NCBI Taxonomy" id="41045"/>
    <lineage>
        <taxon>Eukaryota</taxon>
        <taxon>Sar</taxon>
        <taxon>Stramenopiles</taxon>
        <taxon>Oomycota</taxon>
        <taxon>Peronosporomycetes</taxon>
        <taxon>Pythiales</taxon>
        <taxon>Pythiaceae</taxon>
        <taxon>Pythium</taxon>
    </lineage>
</organism>
<sequence length="392" mass="42736">MRVPRQTWLLLLVALFLVGSATASYTTDEEDNSVTQRYSETPKPTRTKTPKPPKTPRPKKTKKTKTPRPTSVPPPTTEASTTPSVTTAAPVSVVPSSTTSVPATTTAPVPVPVPAPVVTATPSVTATPVAPGANATAGGKCVTGDPTTYISKAYVDWIYKNRMQHVPDFKNFIFDQLMNNNGKLSYCVRWDSKNKLSKATASKFQKMLETQYKQWNKWLVGYGCWPFDSIQVEMVGVAVRDKALLDWSDDSLGPIYSGVVDADGVPMCPEACYKHRNFEKLSDTSTCTGKPFDISLWPTQNMGGGAGGDWGQRVDEANMISQLDADSSVIVAHEIGHGFGLPDFYQESEKPGLDMPKMIMEAGASMSVTDGDGWILRRAWEVVRLRYPSTSG</sequence>
<evidence type="ECO:0000313" key="4">
    <source>
        <dbReference type="Proteomes" id="UP000794436"/>
    </source>
</evidence>
<feature type="compositionally biased region" description="Low complexity" evidence="1">
    <location>
        <begin position="77"/>
        <end position="104"/>
    </location>
</feature>
<proteinExistence type="predicted"/>
<evidence type="ECO:0000313" key="3">
    <source>
        <dbReference type="EMBL" id="TMW66822.1"/>
    </source>
</evidence>
<dbReference type="PANTHER" id="PTHR35606">
    <property type="entry name" value="CELLULOSE-BINDING FAMILY II PROTEIN"/>
    <property type="match status" value="1"/>
</dbReference>
<dbReference type="OrthoDB" id="94998at2759"/>
<dbReference type="SUPFAM" id="SSF55486">
    <property type="entry name" value="Metalloproteases ('zincins'), catalytic domain"/>
    <property type="match status" value="1"/>
</dbReference>